<sequence>MNYISMEDIYSNFNQLNDDLIYDNLIKAEQWIKLTLEQGHEINDAEQTQVFINDKLAELDSFISNINVIFISQLTRKHDVLKLVKGLVVEGIKRDFEVQKEEVLDEVKELLQLK</sequence>
<name>A0A367YFZ8_9ASCO</name>
<reference evidence="1 2" key="1">
    <citation type="submission" date="2018-06" db="EMBL/GenBank/DDBJ databases">
        <title>Whole genome sequencing of Candida tropicalis (genome annotated by CSBL at Korea University).</title>
        <authorList>
            <person name="Ahn J."/>
        </authorList>
    </citation>
    <scope>NUCLEOTIDE SEQUENCE [LARGE SCALE GENOMIC DNA]</scope>
    <source>
        <strain evidence="1 2">ATCC 20962</strain>
    </source>
</reference>
<organism evidence="1 2">
    <name type="scientific">Candida viswanathii</name>
    <dbReference type="NCBI Taxonomy" id="5486"/>
    <lineage>
        <taxon>Eukaryota</taxon>
        <taxon>Fungi</taxon>
        <taxon>Dikarya</taxon>
        <taxon>Ascomycota</taxon>
        <taxon>Saccharomycotina</taxon>
        <taxon>Pichiomycetes</taxon>
        <taxon>Debaryomycetaceae</taxon>
        <taxon>Candida/Lodderomyces clade</taxon>
        <taxon>Candida</taxon>
    </lineage>
</organism>
<keyword evidence="2" id="KW-1185">Reference proteome</keyword>
<dbReference type="Proteomes" id="UP000253472">
    <property type="component" value="Unassembled WGS sequence"/>
</dbReference>
<evidence type="ECO:0000313" key="1">
    <source>
        <dbReference type="EMBL" id="RCK64768.1"/>
    </source>
</evidence>
<comment type="caution">
    <text evidence="1">The sequence shown here is derived from an EMBL/GenBank/DDBJ whole genome shotgun (WGS) entry which is preliminary data.</text>
</comment>
<proteinExistence type="predicted"/>
<gene>
    <name evidence="1" type="ORF">Cantr_00775</name>
</gene>
<protein>
    <submittedName>
        <fullName evidence="1">Uncharacterized protein</fullName>
    </submittedName>
</protein>
<dbReference type="EMBL" id="QLNQ01000021">
    <property type="protein sequence ID" value="RCK64768.1"/>
    <property type="molecule type" value="Genomic_DNA"/>
</dbReference>
<accession>A0A367YFZ8</accession>
<evidence type="ECO:0000313" key="2">
    <source>
        <dbReference type="Proteomes" id="UP000253472"/>
    </source>
</evidence>
<dbReference type="AlphaFoldDB" id="A0A367YFZ8"/>